<dbReference type="EMBL" id="JAULSR010000001">
    <property type="protein sequence ID" value="KAK0636962.1"/>
    <property type="molecule type" value="Genomic_DNA"/>
</dbReference>
<comment type="similarity">
    <text evidence="1">Belongs to the peptidase S10 family.</text>
</comment>
<dbReference type="EC" id="3.4.16.5" evidence="2"/>
<dbReference type="SUPFAM" id="SSF53474">
    <property type="entry name" value="alpha/beta-Hydrolases"/>
    <property type="match status" value="1"/>
</dbReference>
<proteinExistence type="inferred from homology"/>
<dbReference type="Gene3D" id="3.40.50.1820">
    <property type="entry name" value="alpha/beta hydrolase"/>
    <property type="match status" value="1"/>
</dbReference>
<dbReference type="Proteomes" id="UP001174934">
    <property type="component" value="Unassembled WGS sequence"/>
</dbReference>
<keyword evidence="7" id="KW-0732">Signal</keyword>
<sequence length="506" mass="56336">MRFPISVLTAIGLSRIGAAVPHHVLSDSAQQPLASPIEQSGDQGAHLFSLRKHAEDADICVAGSKQYTGTISVSEEKKLFFWFFESRRNPSADPVVIWLNGGPGGSSMFGLFREVGPCQTNEYNNGTVFNKHSWTEFSNVLFIDQPAGVGFSTIRNGSTGGPDNILETSADFDRFLAIFFQDVFPEYSTHDLHIAGESFGGKYVPGITHYISQRQQMGADVMPVPIRSIILVDAVIDMLTSGVLGYYDHFCAVGDDGKPLKENGFNETACSALEEATPECERLVASCRDTYDPNICEAASAFCNERLGNWHYWDVYKGGRDPYDDRKKCVKPPLCEAFTGEGSYSSYLNRTDVKEALGFRKDFEFTGINEDINTRWEKSKDMHVPSTREVSFILDKTPTRLLVINGNNDPIVNTEGQKRAYDHLPWRRQAAFRLHQFKDWTWPDEEGKLTVGGQFKTANDSTVANKLSFFTVDEAGHASPGDQMEAITWLMKCWTDKAGSDARCPV</sequence>
<evidence type="ECO:0000256" key="5">
    <source>
        <dbReference type="ARBA" id="ARBA00022801"/>
    </source>
</evidence>
<evidence type="ECO:0000256" key="7">
    <source>
        <dbReference type="SAM" id="SignalP"/>
    </source>
</evidence>
<protein>
    <recommendedName>
        <fullName evidence="2">carboxypeptidase C</fullName>
        <ecNumber evidence="2">3.4.16.5</ecNumber>
    </recommendedName>
</protein>
<accession>A0AA39XMW4</accession>
<evidence type="ECO:0000256" key="3">
    <source>
        <dbReference type="ARBA" id="ARBA00022645"/>
    </source>
</evidence>
<keyword evidence="6" id="KW-0325">Glycoprotein</keyword>
<dbReference type="Gene3D" id="1.10.287.410">
    <property type="match status" value="1"/>
</dbReference>
<dbReference type="PANTHER" id="PTHR11802:SF113">
    <property type="entry name" value="SERINE CARBOXYPEPTIDASE CTSA-4.1"/>
    <property type="match status" value="1"/>
</dbReference>
<evidence type="ECO:0000256" key="4">
    <source>
        <dbReference type="ARBA" id="ARBA00022670"/>
    </source>
</evidence>
<dbReference type="PRINTS" id="PR00724">
    <property type="entry name" value="CRBOXYPTASEC"/>
</dbReference>
<evidence type="ECO:0000256" key="2">
    <source>
        <dbReference type="ARBA" id="ARBA00012446"/>
    </source>
</evidence>
<dbReference type="PANTHER" id="PTHR11802">
    <property type="entry name" value="SERINE PROTEASE FAMILY S10 SERINE CARBOXYPEPTIDASE"/>
    <property type="match status" value="1"/>
</dbReference>
<evidence type="ECO:0000256" key="1">
    <source>
        <dbReference type="ARBA" id="ARBA00009431"/>
    </source>
</evidence>
<dbReference type="GO" id="GO:0006508">
    <property type="term" value="P:proteolysis"/>
    <property type="evidence" value="ECO:0007669"/>
    <property type="project" value="UniProtKB-KW"/>
</dbReference>
<dbReference type="Pfam" id="PF00450">
    <property type="entry name" value="Peptidase_S10"/>
    <property type="match status" value="1"/>
</dbReference>
<dbReference type="GO" id="GO:0000324">
    <property type="term" value="C:fungal-type vacuole"/>
    <property type="evidence" value="ECO:0007669"/>
    <property type="project" value="TreeGrafter"/>
</dbReference>
<name>A0AA39XMW4_9PEZI</name>
<organism evidence="8 9">
    <name type="scientific">Bombardia bombarda</name>
    <dbReference type="NCBI Taxonomy" id="252184"/>
    <lineage>
        <taxon>Eukaryota</taxon>
        <taxon>Fungi</taxon>
        <taxon>Dikarya</taxon>
        <taxon>Ascomycota</taxon>
        <taxon>Pezizomycotina</taxon>
        <taxon>Sordariomycetes</taxon>
        <taxon>Sordariomycetidae</taxon>
        <taxon>Sordariales</taxon>
        <taxon>Lasiosphaeriaceae</taxon>
        <taxon>Bombardia</taxon>
    </lineage>
</organism>
<evidence type="ECO:0000313" key="9">
    <source>
        <dbReference type="Proteomes" id="UP001174934"/>
    </source>
</evidence>
<evidence type="ECO:0000256" key="6">
    <source>
        <dbReference type="ARBA" id="ARBA00023180"/>
    </source>
</evidence>
<feature type="chain" id="PRO_5041344176" description="carboxypeptidase C" evidence="7">
    <location>
        <begin position="20"/>
        <end position="506"/>
    </location>
</feature>
<keyword evidence="9" id="KW-1185">Reference proteome</keyword>
<feature type="signal peptide" evidence="7">
    <location>
        <begin position="1"/>
        <end position="19"/>
    </location>
</feature>
<keyword evidence="3" id="KW-0121">Carboxypeptidase</keyword>
<dbReference type="AlphaFoldDB" id="A0AA39XMW4"/>
<dbReference type="GO" id="GO:0004185">
    <property type="term" value="F:serine-type carboxypeptidase activity"/>
    <property type="evidence" value="ECO:0007669"/>
    <property type="project" value="UniProtKB-EC"/>
</dbReference>
<keyword evidence="5 8" id="KW-0378">Hydrolase</keyword>
<evidence type="ECO:0000313" key="8">
    <source>
        <dbReference type="EMBL" id="KAK0636962.1"/>
    </source>
</evidence>
<dbReference type="InterPro" id="IPR001563">
    <property type="entry name" value="Peptidase_S10"/>
</dbReference>
<dbReference type="InterPro" id="IPR029058">
    <property type="entry name" value="AB_hydrolase_fold"/>
</dbReference>
<keyword evidence="4" id="KW-0645">Protease</keyword>
<reference evidence="8" key="1">
    <citation type="submission" date="2023-06" db="EMBL/GenBank/DDBJ databases">
        <title>Genome-scale phylogeny and comparative genomics of the fungal order Sordariales.</title>
        <authorList>
            <consortium name="Lawrence Berkeley National Laboratory"/>
            <person name="Hensen N."/>
            <person name="Bonometti L."/>
            <person name="Westerberg I."/>
            <person name="Brannstrom I.O."/>
            <person name="Guillou S."/>
            <person name="Cros-Aarteil S."/>
            <person name="Calhoun S."/>
            <person name="Haridas S."/>
            <person name="Kuo A."/>
            <person name="Mondo S."/>
            <person name="Pangilinan J."/>
            <person name="Riley R."/>
            <person name="LaButti K."/>
            <person name="Andreopoulos B."/>
            <person name="Lipzen A."/>
            <person name="Chen C."/>
            <person name="Yanf M."/>
            <person name="Daum C."/>
            <person name="Ng V."/>
            <person name="Clum A."/>
            <person name="Steindorff A."/>
            <person name="Ohm R."/>
            <person name="Martin F."/>
            <person name="Silar P."/>
            <person name="Natvig D."/>
            <person name="Lalanne C."/>
            <person name="Gautier V."/>
            <person name="Ament-velasquez S.L."/>
            <person name="Kruys A."/>
            <person name="Hutchinson M.I."/>
            <person name="Powell A.J."/>
            <person name="Barry K."/>
            <person name="Miller A.N."/>
            <person name="Grigoriev I.V."/>
            <person name="Debuchy R."/>
            <person name="Gladieux P."/>
            <person name="Thoren M.H."/>
            <person name="Johannesson H."/>
        </authorList>
    </citation>
    <scope>NUCLEOTIDE SEQUENCE</scope>
    <source>
        <strain evidence="8">SMH3391-2</strain>
    </source>
</reference>
<comment type="caution">
    <text evidence="8">The sequence shown here is derived from an EMBL/GenBank/DDBJ whole genome shotgun (WGS) entry which is preliminary data.</text>
</comment>
<gene>
    <name evidence="8" type="ORF">B0T17DRAFT_613618</name>
</gene>